<dbReference type="AlphaFoldDB" id="D5SUG9"/>
<dbReference type="HOGENOM" id="CLU_3121030_0_0_0"/>
<reference evidence="1 2" key="1">
    <citation type="journal article" date="2010" name="Stand. Genomic Sci.">
        <title>Complete genome sequence of Planctomyces limnophilus type strain (Mu 290).</title>
        <authorList>
            <person name="Labutti K."/>
            <person name="Sikorski J."/>
            <person name="Schneider S."/>
            <person name="Nolan M."/>
            <person name="Lucas S."/>
            <person name="Glavina Del Rio T."/>
            <person name="Tice H."/>
            <person name="Cheng J.F."/>
            <person name="Goodwin L."/>
            <person name="Pitluck S."/>
            <person name="Liolios K."/>
            <person name="Ivanova N."/>
            <person name="Mavromatis K."/>
            <person name="Mikhailova N."/>
            <person name="Pati A."/>
            <person name="Chen A."/>
            <person name="Palaniappan K."/>
            <person name="Land M."/>
            <person name="Hauser L."/>
            <person name="Chang Y.J."/>
            <person name="Jeffries C.D."/>
            <person name="Tindall B.J."/>
            <person name="Rohde M."/>
            <person name="Goker M."/>
            <person name="Woyke T."/>
            <person name="Bristow J."/>
            <person name="Eisen J.A."/>
            <person name="Markowitz V."/>
            <person name="Hugenholtz P."/>
            <person name="Kyrpides N.C."/>
            <person name="Klenk H.P."/>
            <person name="Lapidus A."/>
        </authorList>
    </citation>
    <scope>NUCLEOTIDE SEQUENCE [LARGE SCALE GENOMIC DNA]</scope>
    <source>
        <strain evidence="2">ATCC 43296 / DSM 3776 / IFAM 1008 / 290</strain>
    </source>
</reference>
<keyword evidence="2" id="KW-1185">Reference proteome</keyword>
<name>D5SUG9_PLAL2</name>
<gene>
    <name evidence="1" type="ordered locus">Plim_3409</name>
</gene>
<dbReference type="Proteomes" id="UP000002220">
    <property type="component" value="Chromosome"/>
</dbReference>
<evidence type="ECO:0000313" key="2">
    <source>
        <dbReference type="Proteomes" id="UP000002220"/>
    </source>
</evidence>
<accession>D5SUG9</accession>
<proteinExistence type="predicted"/>
<evidence type="ECO:0000313" key="1">
    <source>
        <dbReference type="EMBL" id="ADG69222.1"/>
    </source>
</evidence>
<organism evidence="1 2">
    <name type="scientific">Planctopirus limnophila (strain ATCC 43296 / DSM 3776 / IFAM 1008 / Mu 290)</name>
    <name type="common">Planctomyces limnophilus</name>
    <dbReference type="NCBI Taxonomy" id="521674"/>
    <lineage>
        <taxon>Bacteria</taxon>
        <taxon>Pseudomonadati</taxon>
        <taxon>Planctomycetota</taxon>
        <taxon>Planctomycetia</taxon>
        <taxon>Planctomycetales</taxon>
        <taxon>Planctomycetaceae</taxon>
        <taxon>Planctopirus</taxon>
    </lineage>
</organism>
<sequence length="50" mass="5620">MAHSIPQKTLMISSCQGTSQGFEKSEFVIHFRLTGETATSTRQIGDDWNF</sequence>
<dbReference type="KEGG" id="plm:Plim_3409"/>
<protein>
    <submittedName>
        <fullName evidence="1">Uncharacterized protein</fullName>
    </submittedName>
</protein>
<dbReference type="EMBL" id="CP001744">
    <property type="protein sequence ID" value="ADG69222.1"/>
    <property type="molecule type" value="Genomic_DNA"/>
</dbReference>